<name>A0A0C3BBP3_SERVB</name>
<evidence type="ECO:0000256" key="1">
    <source>
        <dbReference type="ARBA" id="ARBA00019186"/>
    </source>
</evidence>
<dbReference type="OrthoDB" id="10260712at2759"/>
<organism evidence="5 6">
    <name type="scientific">Serendipita vermifera MAFF 305830</name>
    <dbReference type="NCBI Taxonomy" id="933852"/>
    <lineage>
        <taxon>Eukaryota</taxon>
        <taxon>Fungi</taxon>
        <taxon>Dikarya</taxon>
        <taxon>Basidiomycota</taxon>
        <taxon>Agaricomycotina</taxon>
        <taxon>Agaricomycetes</taxon>
        <taxon>Sebacinales</taxon>
        <taxon>Serendipitaceae</taxon>
        <taxon>Serendipita</taxon>
    </lineage>
</organism>
<dbReference type="SUPFAM" id="SSF159659">
    <property type="entry name" value="Cgl1923-like"/>
    <property type="match status" value="1"/>
</dbReference>
<dbReference type="PANTHER" id="PTHR12970:SF1">
    <property type="entry name" value="PROTEASOME ASSEMBLY CHAPERONE 2"/>
    <property type="match status" value="1"/>
</dbReference>
<keyword evidence="6" id="KW-1185">Reference proteome</keyword>
<dbReference type="PANTHER" id="PTHR12970">
    <property type="entry name" value="PROTEASOME ASSEMBLY CHAPERONE 2"/>
    <property type="match status" value="1"/>
</dbReference>
<evidence type="ECO:0000256" key="4">
    <source>
        <dbReference type="PIRNR" id="PIRNR010044"/>
    </source>
</evidence>
<comment type="function">
    <text evidence="4">Involved in 20S proteasome assembly.</text>
</comment>
<dbReference type="InterPro" id="IPR038389">
    <property type="entry name" value="PSMG2_sf"/>
</dbReference>
<dbReference type="InterPro" id="IPR016562">
    <property type="entry name" value="Proteasome_assmbl_chp_2_euk"/>
</dbReference>
<gene>
    <name evidence="5" type="ORF">M408DRAFT_329304</name>
</gene>
<reference evidence="5 6" key="1">
    <citation type="submission" date="2014-04" db="EMBL/GenBank/DDBJ databases">
        <authorList>
            <consortium name="DOE Joint Genome Institute"/>
            <person name="Kuo A."/>
            <person name="Zuccaro A."/>
            <person name="Kohler A."/>
            <person name="Nagy L.G."/>
            <person name="Floudas D."/>
            <person name="Copeland A."/>
            <person name="Barry K.W."/>
            <person name="Cichocki N."/>
            <person name="Veneault-Fourrey C."/>
            <person name="LaButti K."/>
            <person name="Lindquist E.A."/>
            <person name="Lipzen A."/>
            <person name="Lundell T."/>
            <person name="Morin E."/>
            <person name="Murat C."/>
            <person name="Sun H."/>
            <person name="Tunlid A."/>
            <person name="Henrissat B."/>
            <person name="Grigoriev I.V."/>
            <person name="Hibbett D.S."/>
            <person name="Martin F."/>
            <person name="Nordberg H.P."/>
            <person name="Cantor M.N."/>
            <person name="Hua S.X."/>
        </authorList>
    </citation>
    <scope>NUCLEOTIDE SEQUENCE [LARGE SCALE GENOMIC DNA]</scope>
    <source>
        <strain evidence="5 6">MAFF 305830</strain>
    </source>
</reference>
<dbReference type="AlphaFoldDB" id="A0A0C3BBP3"/>
<dbReference type="EMBL" id="KN824291">
    <property type="protein sequence ID" value="KIM28881.1"/>
    <property type="molecule type" value="Genomic_DNA"/>
</dbReference>
<dbReference type="Gene3D" id="3.40.50.10900">
    <property type="entry name" value="PAC-like subunit"/>
    <property type="match status" value="2"/>
</dbReference>
<keyword evidence="2 4" id="KW-0143">Chaperone</keyword>
<comment type="subunit">
    <text evidence="4">Component of the 20S proteasome chaperone.</text>
</comment>
<dbReference type="Proteomes" id="UP000054097">
    <property type="component" value="Unassembled WGS sequence"/>
</dbReference>
<reference evidence="6" key="2">
    <citation type="submission" date="2015-01" db="EMBL/GenBank/DDBJ databases">
        <title>Evolutionary Origins and Diversification of the Mycorrhizal Mutualists.</title>
        <authorList>
            <consortium name="DOE Joint Genome Institute"/>
            <consortium name="Mycorrhizal Genomics Consortium"/>
            <person name="Kohler A."/>
            <person name="Kuo A."/>
            <person name="Nagy L.G."/>
            <person name="Floudas D."/>
            <person name="Copeland A."/>
            <person name="Barry K.W."/>
            <person name="Cichocki N."/>
            <person name="Veneault-Fourrey C."/>
            <person name="LaButti K."/>
            <person name="Lindquist E.A."/>
            <person name="Lipzen A."/>
            <person name="Lundell T."/>
            <person name="Morin E."/>
            <person name="Murat C."/>
            <person name="Riley R."/>
            <person name="Ohm R."/>
            <person name="Sun H."/>
            <person name="Tunlid A."/>
            <person name="Henrissat B."/>
            <person name="Grigoriev I.V."/>
            <person name="Hibbett D.S."/>
            <person name="Martin F."/>
        </authorList>
    </citation>
    <scope>NUCLEOTIDE SEQUENCE [LARGE SCALE GENOMIC DNA]</scope>
    <source>
        <strain evidence="6">MAFF 305830</strain>
    </source>
</reference>
<sequence length="269" mass="28476">MFTPVASSSPPAFSKQTLVLPIISKGNVGQLACDLLIASLSLERIGFLDASALVPVVGARENGAKGVSTPLEVFSKSGCKLVVVQQRSPVLKSHKTQFIRSLLSWIRTSAFESVILLAGMDTTNRSDAHMHTPTYTLTPPASPSPPASMASVLSMIETYIVKESKPFGDDSSAPSDPPAVPLIPGAGLTRRLFTSLPEAANDYGTGSATWSVPIVALLQYAFEGDNRGDAGMLLAIVNKLLDLQIQAVKEPESWHRGLYGSAHDGSLFG</sequence>
<comment type="similarity">
    <text evidence="3 4">Belongs to the PSMG2 family.</text>
</comment>
<proteinExistence type="inferred from homology"/>
<dbReference type="GO" id="GO:0005829">
    <property type="term" value="C:cytosol"/>
    <property type="evidence" value="ECO:0007669"/>
    <property type="project" value="TreeGrafter"/>
</dbReference>
<accession>A0A0C3BBP3</accession>
<evidence type="ECO:0000256" key="2">
    <source>
        <dbReference type="ARBA" id="ARBA00023186"/>
    </source>
</evidence>
<dbReference type="GO" id="GO:0043248">
    <property type="term" value="P:proteasome assembly"/>
    <property type="evidence" value="ECO:0007669"/>
    <property type="project" value="TreeGrafter"/>
</dbReference>
<dbReference type="GO" id="GO:0005634">
    <property type="term" value="C:nucleus"/>
    <property type="evidence" value="ECO:0007669"/>
    <property type="project" value="TreeGrafter"/>
</dbReference>
<dbReference type="PIRSF" id="PIRSF010044">
    <property type="entry name" value="UCP010044"/>
    <property type="match status" value="1"/>
</dbReference>
<dbReference type="HOGENOM" id="CLU_062640_2_2_1"/>
<protein>
    <recommendedName>
        <fullName evidence="1 4">Proteasome assembly chaperone 2</fullName>
    </recommendedName>
</protein>
<evidence type="ECO:0000313" key="6">
    <source>
        <dbReference type="Proteomes" id="UP000054097"/>
    </source>
</evidence>
<evidence type="ECO:0000313" key="5">
    <source>
        <dbReference type="EMBL" id="KIM28881.1"/>
    </source>
</evidence>
<dbReference type="Pfam" id="PF09754">
    <property type="entry name" value="PAC2"/>
    <property type="match status" value="1"/>
</dbReference>
<dbReference type="STRING" id="933852.A0A0C3BBP3"/>
<dbReference type="InterPro" id="IPR019151">
    <property type="entry name" value="Proteasome_assmbl_chaperone_2"/>
</dbReference>
<evidence type="ECO:0000256" key="3">
    <source>
        <dbReference type="ARBA" id="ARBA00025745"/>
    </source>
</evidence>